<dbReference type="EMBL" id="QFQP01000001">
    <property type="protein sequence ID" value="PZR18483.1"/>
    <property type="molecule type" value="Genomic_DNA"/>
</dbReference>
<dbReference type="AlphaFoldDB" id="A0A2W5TZ31"/>
<evidence type="ECO:0008006" key="3">
    <source>
        <dbReference type="Google" id="ProtNLM"/>
    </source>
</evidence>
<accession>A0A2W5TZ31</accession>
<name>A0A2W5TZ31_9BACT</name>
<comment type="caution">
    <text evidence="1">The sequence shown here is derived from an EMBL/GenBank/DDBJ whole genome shotgun (WGS) entry which is preliminary data.</text>
</comment>
<protein>
    <recommendedName>
        <fullName evidence="3">Lipoprotein</fullName>
    </recommendedName>
</protein>
<evidence type="ECO:0000313" key="2">
    <source>
        <dbReference type="Proteomes" id="UP000249061"/>
    </source>
</evidence>
<proteinExistence type="predicted"/>
<gene>
    <name evidence="1" type="ORF">DI536_00965</name>
</gene>
<reference evidence="1 2" key="1">
    <citation type="submission" date="2017-08" db="EMBL/GenBank/DDBJ databases">
        <title>Infants hospitalized years apart are colonized by the same room-sourced microbial strains.</title>
        <authorList>
            <person name="Brooks B."/>
            <person name="Olm M.R."/>
            <person name="Firek B.A."/>
            <person name="Baker R."/>
            <person name="Thomas B.C."/>
            <person name="Morowitz M.J."/>
            <person name="Banfield J.F."/>
        </authorList>
    </citation>
    <scope>NUCLEOTIDE SEQUENCE [LARGE SCALE GENOMIC DNA]</scope>
    <source>
        <strain evidence="1">S2_003_000_R2_14</strain>
    </source>
</reference>
<dbReference type="Proteomes" id="UP000249061">
    <property type="component" value="Unassembled WGS sequence"/>
</dbReference>
<evidence type="ECO:0000313" key="1">
    <source>
        <dbReference type="EMBL" id="PZR18483.1"/>
    </source>
</evidence>
<dbReference type="PROSITE" id="PS51257">
    <property type="entry name" value="PROKAR_LIPOPROTEIN"/>
    <property type="match status" value="1"/>
</dbReference>
<sequence length="125" mass="13428">MNRMLAPLVLTSIALLSACEPPEDPAYTRCVTERRSYCERLFACVQLGGLSVSVNYEDETSCETAETKKCETVTSANACSGGTSTYSAKKHDQCIADQKTQSCSGFADRPTSCESYCCTTGDSSC</sequence>
<organism evidence="1 2">
    <name type="scientific">Archangium gephyra</name>
    <dbReference type="NCBI Taxonomy" id="48"/>
    <lineage>
        <taxon>Bacteria</taxon>
        <taxon>Pseudomonadati</taxon>
        <taxon>Myxococcota</taxon>
        <taxon>Myxococcia</taxon>
        <taxon>Myxococcales</taxon>
        <taxon>Cystobacterineae</taxon>
        <taxon>Archangiaceae</taxon>
        <taxon>Archangium</taxon>
    </lineage>
</organism>